<evidence type="ECO:0000313" key="1">
    <source>
        <dbReference type="EMBL" id="KFI20612.1"/>
    </source>
</evidence>
<dbReference type="EMBL" id="JPGN01000014">
    <property type="protein sequence ID" value="KFI20612.1"/>
    <property type="molecule type" value="Genomic_DNA"/>
</dbReference>
<organism evidence="1 2">
    <name type="scientific">Nitrosococcus oceani C-27</name>
    <dbReference type="NCBI Taxonomy" id="314279"/>
    <lineage>
        <taxon>Bacteria</taxon>
        <taxon>Pseudomonadati</taxon>
        <taxon>Pseudomonadota</taxon>
        <taxon>Gammaproteobacteria</taxon>
        <taxon>Chromatiales</taxon>
        <taxon>Chromatiaceae</taxon>
        <taxon>Nitrosococcus</taxon>
    </lineage>
</organism>
<gene>
    <name evidence="1" type="ORF">IB75_02150</name>
</gene>
<reference evidence="1 2" key="1">
    <citation type="submission" date="2014-07" db="EMBL/GenBank/DDBJ databases">
        <title>Comparative analysis of Nitrosococcus oceani genome inventories of strains from Pacific and Atlantic gyres.</title>
        <authorList>
            <person name="Lim C.K."/>
            <person name="Wang L."/>
            <person name="Sayavedra-Soto L.A."/>
            <person name="Klotz M.G."/>
        </authorList>
    </citation>
    <scope>NUCLEOTIDE SEQUENCE [LARGE SCALE GENOMIC DNA]</scope>
    <source>
        <strain evidence="1 2">C-27</strain>
    </source>
</reference>
<comment type="caution">
    <text evidence="1">The sequence shown here is derived from an EMBL/GenBank/DDBJ whole genome shotgun (WGS) entry which is preliminary data.</text>
</comment>
<proteinExistence type="predicted"/>
<dbReference type="Proteomes" id="UP000028839">
    <property type="component" value="Unassembled WGS sequence"/>
</dbReference>
<name>A0A0E2ZQ98_9GAMM</name>
<sequence>MALDFGLQFVDREQAGYKIAEILASIADSLVLNFIEIDFQQRAKLPPGESLILYYFLLEAIYDMPTILLVEATKVNV</sequence>
<evidence type="ECO:0000313" key="2">
    <source>
        <dbReference type="Proteomes" id="UP000028839"/>
    </source>
</evidence>
<accession>A0A0E2ZQ98</accession>
<protein>
    <submittedName>
        <fullName evidence="1">Uncharacterized protein</fullName>
    </submittedName>
</protein>
<dbReference type="HOGENOM" id="CLU_2634504_0_0_6"/>
<dbReference type="AlphaFoldDB" id="A0A0E2ZQ98"/>